<organism evidence="1 2">
    <name type="scientific">Capsulimonas corticalis</name>
    <dbReference type="NCBI Taxonomy" id="2219043"/>
    <lineage>
        <taxon>Bacteria</taxon>
        <taxon>Bacillati</taxon>
        <taxon>Armatimonadota</taxon>
        <taxon>Armatimonadia</taxon>
        <taxon>Capsulimonadales</taxon>
        <taxon>Capsulimonadaceae</taxon>
        <taxon>Capsulimonas</taxon>
    </lineage>
</organism>
<dbReference type="KEGG" id="ccot:CCAX7_54500"/>
<keyword evidence="2" id="KW-1185">Reference proteome</keyword>
<dbReference type="AlphaFoldDB" id="A0A402D608"/>
<accession>A0A402D608</accession>
<dbReference type="EMBL" id="AP025739">
    <property type="protein sequence ID" value="BDI33399.1"/>
    <property type="molecule type" value="Genomic_DNA"/>
</dbReference>
<dbReference type="RefSeq" id="WP_119324851.1">
    <property type="nucleotide sequence ID" value="NZ_AP025739.1"/>
</dbReference>
<dbReference type="Proteomes" id="UP000287394">
    <property type="component" value="Chromosome"/>
</dbReference>
<name>A0A402D608_9BACT</name>
<reference evidence="1 2" key="1">
    <citation type="journal article" date="2019" name="Int. J. Syst. Evol. Microbiol.">
        <title>Capsulimonas corticalis gen. nov., sp. nov., an aerobic capsulated bacterium, of a novel bacterial order, Capsulimonadales ord. nov., of the class Armatimonadia of the phylum Armatimonadetes.</title>
        <authorList>
            <person name="Li J."/>
            <person name="Kudo C."/>
            <person name="Tonouchi A."/>
        </authorList>
    </citation>
    <scope>NUCLEOTIDE SEQUENCE [LARGE SCALE GENOMIC DNA]</scope>
    <source>
        <strain evidence="1 2">AX-7</strain>
    </source>
</reference>
<sequence>MSFETMLTRAILQDDFSPVLRKIANNQDEFAGKTARLNAMGNVFLGAGSAALAFGVKSIKVAGQLDEIKKAMAAVEGAQKAAFDLDFAQKYGLASKATYLEISQAAQSLVLHQMSVKDNLKDIADLAAATGKPLQEVANLWERLQTGRTGSALGQQGFPRLGISTAAVFEAAGLPYKPGQTVQGKITPEQAFAAIRSIMAKRGDTGLDEKLSRTTLSGSSSMIEDSITGLQANLGAAKLTTTIAILNKVADSINNVSDAIKNVPGAGDKFLGMAAGLIAVGTALKIASSLRDFRTSANLAKIAADSSGKGFKGLAGAKKLAEIAAKDENKAEIDKLGTLDKEKGELGSTITRWQALKNLLASMPGKIGFMGAAEGATGRIAKMGGFGLKGTGALVPGLIGGAILATPAIMAAVGAYKILGEQMAENDAKLRGDGVTDLSAQINRMADLRKKLRDHPNDPKLLREMAQTHDMFMRLGGAPQRAAMKAKAAAEAKTAGDMSKADAATRAKEAAGEAANKYELPADLQYNIKHDERELALLKDQHATQQQMNAAKATEIAHLMKAHDLLLANAKLATDDRAKYKLLDEAEEFQQKARIAKIADKRDLMDRTIATIIGGGGISDDEVLKRTGIGRRFFRSLGGPGAKTADPMKAALLQAAKRPTIINISLDGKVRQTLKQETADEVLAVLATMFGGSTTGGRLGAQH</sequence>
<proteinExistence type="predicted"/>
<protein>
    <submittedName>
        <fullName evidence="1">Uncharacterized protein</fullName>
    </submittedName>
</protein>
<evidence type="ECO:0000313" key="1">
    <source>
        <dbReference type="EMBL" id="BDI33399.1"/>
    </source>
</evidence>
<gene>
    <name evidence="1" type="ORF">CCAX7_54500</name>
</gene>
<evidence type="ECO:0000313" key="2">
    <source>
        <dbReference type="Proteomes" id="UP000287394"/>
    </source>
</evidence>